<keyword evidence="3" id="KW-1185">Reference proteome</keyword>
<protein>
    <submittedName>
        <fullName evidence="2">Uncharacterized protein</fullName>
    </submittedName>
</protein>
<accession>A0A8T2T7H1</accession>
<reference evidence="2" key="1">
    <citation type="submission" date="2021-08" db="EMBL/GenBank/DDBJ databases">
        <title>WGS assembly of Ceratopteris richardii.</title>
        <authorList>
            <person name="Marchant D.B."/>
            <person name="Chen G."/>
            <person name="Jenkins J."/>
            <person name="Shu S."/>
            <person name="Leebens-Mack J."/>
            <person name="Grimwood J."/>
            <person name="Schmutz J."/>
            <person name="Soltis P."/>
            <person name="Soltis D."/>
            <person name="Chen Z.-H."/>
        </authorList>
    </citation>
    <scope>NUCLEOTIDE SEQUENCE</scope>
    <source>
        <strain evidence="2">Whitten #5841</strain>
        <tissue evidence="2">Leaf</tissue>
    </source>
</reference>
<gene>
    <name evidence="2" type="ORF">KP509_14G018000</name>
</gene>
<dbReference type="EMBL" id="CM035419">
    <property type="protein sequence ID" value="KAH7414919.1"/>
    <property type="molecule type" value="Genomic_DNA"/>
</dbReference>
<proteinExistence type="predicted"/>
<dbReference type="AlphaFoldDB" id="A0A8T2T7H1"/>
<feature type="region of interest" description="Disordered" evidence="1">
    <location>
        <begin position="93"/>
        <end position="124"/>
    </location>
</feature>
<evidence type="ECO:0000313" key="2">
    <source>
        <dbReference type="EMBL" id="KAH7414919.1"/>
    </source>
</evidence>
<organism evidence="2 3">
    <name type="scientific">Ceratopteris richardii</name>
    <name type="common">Triangle waterfern</name>
    <dbReference type="NCBI Taxonomy" id="49495"/>
    <lineage>
        <taxon>Eukaryota</taxon>
        <taxon>Viridiplantae</taxon>
        <taxon>Streptophyta</taxon>
        <taxon>Embryophyta</taxon>
        <taxon>Tracheophyta</taxon>
        <taxon>Polypodiopsida</taxon>
        <taxon>Polypodiidae</taxon>
        <taxon>Polypodiales</taxon>
        <taxon>Pteridineae</taxon>
        <taxon>Pteridaceae</taxon>
        <taxon>Parkerioideae</taxon>
        <taxon>Ceratopteris</taxon>
    </lineage>
</organism>
<evidence type="ECO:0000256" key="1">
    <source>
        <dbReference type="SAM" id="MobiDB-lite"/>
    </source>
</evidence>
<dbReference type="Proteomes" id="UP000825935">
    <property type="component" value="Chromosome 14"/>
</dbReference>
<name>A0A8T2T7H1_CERRI</name>
<sequence length="154" mass="16847">MGILKDPSSLILLRPLDDIDGGQDAQAANDRNDVRLKRKRRQVLGLNAQMNIPISRKTIKSATCIEIAADYSLQGFDARRKVQVTPLVGIKRCARHKKPEPPPPAHEGSADVESPTIKPGEGCSDLFNQRKNALSEAVVINPPSVQIKSWYGDG</sequence>
<evidence type="ECO:0000313" key="3">
    <source>
        <dbReference type="Proteomes" id="UP000825935"/>
    </source>
</evidence>
<comment type="caution">
    <text evidence="2">The sequence shown here is derived from an EMBL/GenBank/DDBJ whole genome shotgun (WGS) entry which is preliminary data.</text>
</comment>